<name>A0A5J6WLP2_MORMI</name>
<dbReference type="SUPFAM" id="SSF52777">
    <property type="entry name" value="CoA-dependent acyltransferases"/>
    <property type="match status" value="1"/>
</dbReference>
<dbReference type="InterPro" id="IPR023213">
    <property type="entry name" value="CAT-like_dom_sf"/>
</dbReference>
<proteinExistence type="predicted"/>
<dbReference type="Proteomes" id="UP000327424">
    <property type="component" value="Chromosome"/>
</dbReference>
<dbReference type="EMBL" id="CP044399">
    <property type="protein sequence ID" value="QFI37960.1"/>
    <property type="molecule type" value="Genomic_DNA"/>
</dbReference>
<accession>A0A5J6WLP2</accession>
<dbReference type="RefSeq" id="WP_019441875.1">
    <property type="nucleotide sequence ID" value="NZ_ALOE01000022.1"/>
</dbReference>
<evidence type="ECO:0000313" key="1">
    <source>
        <dbReference type="EMBL" id="QFI37960.1"/>
    </source>
</evidence>
<sequence>MTFKRKLSPTERFYISCDDFNAEETATCVVNQMVLEGQGDIDIAAWQKAVTQASESLQGTRFRLSGKLGFSHWSDAGITTQLEVIRGLNWDGMSDEAAPFLNRPLDVKTSTGCEVLLVIGEASGKHHIIFRTHHAVMDGRGTKTFADEVLRALRQQTLQGDNSFVRDVDLAKSVTSLPGDKVSDTVAAPTGVPLGRDFGSSWLRRTLPGSYKQVLANAGISVAKLANIYSDSPVRIQLPVDLRMHDTDIVSTGNLTGGLLMQVSPMTTTADWAKQIRLKIADLEHARMPQFAGIPTLNVLNWVPLNWLKKFNDKLALKRQETGQYRTSGIISNLGFLKVDEYSAAGFNCTSVFFIPPYFNTTALFLVLAGNKDSVEVILRIPHQLSSNGRAEHALSQICHGICYGHEEHVAQVASIKNQAQPIKQAS</sequence>
<dbReference type="Gene3D" id="3.30.559.10">
    <property type="entry name" value="Chloramphenicol acetyltransferase-like domain"/>
    <property type="match status" value="1"/>
</dbReference>
<gene>
    <name evidence="1" type="ORF">FR932_08905</name>
</gene>
<protein>
    <submittedName>
        <fullName evidence="1">Peptide synthetase</fullName>
    </submittedName>
</protein>
<organism evidence="1 2">
    <name type="scientific">Moritella marina ATCC 15381</name>
    <dbReference type="NCBI Taxonomy" id="1202962"/>
    <lineage>
        <taxon>Bacteria</taxon>
        <taxon>Pseudomonadati</taxon>
        <taxon>Pseudomonadota</taxon>
        <taxon>Gammaproteobacteria</taxon>
        <taxon>Alteromonadales</taxon>
        <taxon>Moritellaceae</taxon>
        <taxon>Moritella</taxon>
    </lineage>
</organism>
<dbReference type="AlphaFoldDB" id="A0A5J6WLP2"/>
<reference evidence="1 2" key="1">
    <citation type="submission" date="2019-09" db="EMBL/GenBank/DDBJ databases">
        <title>Hybrid Assembly of the complete Genome of the Deep-Sea Bacterium Moritella marina from long Nanopore and Illumina reads.</title>
        <authorList>
            <person name="Magin S."/>
            <person name="Georgoulis A."/>
            <person name="Papadimitriou K."/>
            <person name="Iliakis G."/>
            <person name="Vorgias C.E."/>
        </authorList>
    </citation>
    <scope>NUCLEOTIDE SEQUENCE [LARGE SCALE GENOMIC DNA]</scope>
    <source>
        <strain evidence="1 2">MP-1</strain>
    </source>
</reference>
<dbReference type="OrthoDB" id="2472181at2"/>
<evidence type="ECO:0000313" key="2">
    <source>
        <dbReference type="Proteomes" id="UP000327424"/>
    </source>
</evidence>
<keyword evidence="2" id="KW-1185">Reference proteome</keyword>
<dbReference type="KEGG" id="mmaa:FR932_08905"/>